<feature type="region of interest" description="Disordered" evidence="6">
    <location>
        <begin position="450"/>
        <end position="531"/>
    </location>
</feature>
<feature type="region of interest" description="Disordered" evidence="6">
    <location>
        <begin position="547"/>
        <end position="617"/>
    </location>
</feature>
<evidence type="ECO:0000256" key="3">
    <source>
        <dbReference type="ARBA" id="ARBA00022833"/>
    </source>
</evidence>
<sequence>MDNLMTTTSASTSTPSREVDEASIASDFSIIHESLLSEEREALQLESGELRAARDSLTKQLQERAQQLNMCQHHLQALEVKMKRETAEKCEVLGRVGQVVEEKGHLEDNVKTLERALTQERDKGVKNEVRVREVEEEVLTLRKDLEKVTLALRGLEGHYATTKEDLKVTSERLVVEREAREKAAKELEFWTSTVEADLTEKNSLAVKFTTEAGRLRQKDTEQRLEAMSQERDVYRGREEVLTQDHTHLQGRHQPAPGHHRSPGGGTAREAAEKIASDLSGRLQAARAEYHTLAINNRKLLKKLKRLRTKYGVETPTTTTATGSLTTASTMTTSTISTASSWHHAEMEEEEEEEEEGDDANGSCGGGDDLCLTSPPSQQSCCSRSTQQLSDVLPQRQYFYLKEPTQLHRHLPQYHSLPHHHRLPHHSLPHHHRHLPQSQIQKHYHRHLHHTYPTGYHNTTATTPQATTSHPTTTPQAPTTPQPTTPQAPTTVPQAPTTPQQPATDPTPAPRHYYRALPQPTTALPPPLLPETTPAARHAAVLSHFTQQTIPTAPHESDDDDFHSTGESEAPSSAVPHPGYPLPPGAVTGAVMDASAPSLSLQQQESQENGTASEGADAPPKLLSCPMCSLSFPRGTQKLFEEHVSSHLEHVCPVCSKAYQRNFPGTAAKECIGERAEVKAWFCLDGDAGEKSRRSRCRAGWEPGPAQGSVTPD</sequence>
<organism evidence="8 9">
    <name type="scientific">Chionoecetes opilio</name>
    <name type="common">Atlantic snow crab</name>
    <name type="synonym">Cancer opilio</name>
    <dbReference type="NCBI Taxonomy" id="41210"/>
    <lineage>
        <taxon>Eukaryota</taxon>
        <taxon>Metazoa</taxon>
        <taxon>Ecdysozoa</taxon>
        <taxon>Arthropoda</taxon>
        <taxon>Crustacea</taxon>
        <taxon>Multicrustacea</taxon>
        <taxon>Malacostraca</taxon>
        <taxon>Eumalacostraca</taxon>
        <taxon>Eucarida</taxon>
        <taxon>Decapoda</taxon>
        <taxon>Pleocyemata</taxon>
        <taxon>Brachyura</taxon>
        <taxon>Eubrachyura</taxon>
        <taxon>Majoidea</taxon>
        <taxon>Majidae</taxon>
        <taxon>Chionoecetes</taxon>
    </lineage>
</organism>
<feature type="compositionally biased region" description="Acidic residues" evidence="6">
    <location>
        <begin position="346"/>
        <end position="358"/>
    </location>
</feature>
<evidence type="ECO:0000256" key="5">
    <source>
        <dbReference type="SAM" id="Coils"/>
    </source>
</evidence>
<evidence type="ECO:0000259" key="7">
    <source>
        <dbReference type="Pfam" id="PF18112"/>
    </source>
</evidence>
<keyword evidence="4 5" id="KW-0175">Coiled coil</keyword>
<keyword evidence="9" id="KW-1185">Reference proteome</keyword>
<feature type="domain" description="UBZ1-type" evidence="7">
    <location>
        <begin position="624"/>
        <end position="646"/>
    </location>
</feature>
<feature type="compositionally biased region" description="Low complexity" evidence="6">
    <location>
        <begin position="1"/>
        <end position="16"/>
    </location>
</feature>
<dbReference type="Proteomes" id="UP000770661">
    <property type="component" value="Unassembled WGS sequence"/>
</dbReference>
<evidence type="ECO:0000313" key="8">
    <source>
        <dbReference type="EMBL" id="KAG0712763.1"/>
    </source>
</evidence>
<dbReference type="Gene3D" id="6.20.250.40">
    <property type="match status" value="1"/>
</dbReference>
<dbReference type="GO" id="GO:0008270">
    <property type="term" value="F:zinc ion binding"/>
    <property type="evidence" value="ECO:0007669"/>
    <property type="project" value="UniProtKB-KW"/>
</dbReference>
<dbReference type="Pfam" id="PF18112">
    <property type="entry name" value="Zn-C2H2_12"/>
    <property type="match status" value="1"/>
</dbReference>
<keyword evidence="2" id="KW-0863">Zinc-finger</keyword>
<dbReference type="EMBL" id="JACEEZ010022133">
    <property type="protein sequence ID" value="KAG0712763.1"/>
    <property type="molecule type" value="Genomic_DNA"/>
</dbReference>
<reference evidence="8" key="1">
    <citation type="submission" date="2020-07" db="EMBL/GenBank/DDBJ databases">
        <title>The High-quality genome of the commercially important snow crab, Chionoecetes opilio.</title>
        <authorList>
            <person name="Jeong J.-H."/>
            <person name="Ryu S."/>
        </authorList>
    </citation>
    <scope>NUCLEOTIDE SEQUENCE</scope>
    <source>
        <strain evidence="8">MADBK_172401_WGS</strain>
        <tissue evidence="8">Digestive gland</tissue>
    </source>
</reference>
<dbReference type="AlphaFoldDB" id="A0A8J4XRC9"/>
<gene>
    <name evidence="8" type="ORF">GWK47_017729</name>
</gene>
<feature type="compositionally biased region" description="Low complexity" evidence="6">
    <location>
        <begin position="458"/>
        <end position="476"/>
    </location>
</feature>
<keyword evidence="1" id="KW-0479">Metal-binding</keyword>
<evidence type="ECO:0000256" key="4">
    <source>
        <dbReference type="ARBA" id="ARBA00023054"/>
    </source>
</evidence>
<feature type="region of interest" description="Disordered" evidence="6">
    <location>
        <begin position="1"/>
        <end position="20"/>
    </location>
</feature>
<evidence type="ECO:0000256" key="2">
    <source>
        <dbReference type="ARBA" id="ARBA00022771"/>
    </source>
</evidence>
<proteinExistence type="predicted"/>
<evidence type="ECO:0000256" key="6">
    <source>
        <dbReference type="SAM" id="MobiDB-lite"/>
    </source>
</evidence>
<keyword evidence="3" id="KW-0862">Zinc</keyword>
<evidence type="ECO:0000313" key="9">
    <source>
        <dbReference type="Proteomes" id="UP000770661"/>
    </source>
</evidence>
<comment type="caution">
    <text evidence="8">The sequence shown here is derived from an EMBL/GenBank/DDBJ whole genome shotgun (WGS) entry which is preliminary data.</text>
</comment>
<feature type="coiled-coil region" evidence="5">
    <location>
        <begin position="103"/>
        <end position="151"/>
    </location>
</feature>
<evidence type="ECO:0000256" key="1">
    <source>
        <dbReference type="ARBA" id="ARBA00022723"/>
    </source>
</evidence>
<feature type="region of interest" description="Disordered" evidence="6">
    <location>
        <begin position="689"/>
        <end position="712"/>
    </location>
</feature>
<feature type="region of interest" description="Disordered" evidence="6">
    <location>
        <begin position="246"/>
        <end position="270"/>
    </location>
</feature>
<feature type="region of interest" description="Disordered" evidence="6">
    <location>
        <begin position="342"/>
        <end position="369"/>
    </location>
</feature>
<feature type="compositionally biased region" description="Low complexity" evidence="6">
    <location>
        <begin position="486"/>
        <end position="505"/>
    </location>
</feature>
<name>A0A8J4XRC9_CHIOP</name>
<protein>
    <recommendedName>
        <fullName evidence="7">UBZ1-type domain-containing protein</fullName>
    </recommendedName>
</protein>
<dbReference type="OrthoDB" id="6371742at2759"/>
<dbReference type="InterPro" id="IPR041641">
    <property type="entry name" value="CALCOCO1/2_Zn_UBZ1"/>
</dbReference>
<feature type="compositionally biased region" description="Low complexity" evidence="6">
    <location>
        <begin position="597"/>
        <end position="607"/>
    </location>
</feature>
<accession>A0A8J4XRC9</accession>